<reference evidence="1" key="1">
    <citation type="journal article" date="2023" name="Genome Biol. Evol.">
        <title>Long-read-based Genome Assembly of Drosophila gunungcola Reveals Fewer Chemosensory Genes in Flower-breeding Species.</title>
        <authorList>
            <person name="Negi A."/>
            <person name="Liao B.Y."/>
            <person name="Yeh S.D."/>
        </authorList>
    </citation>
    <scope>NUCLEOTIDE SEQUENCE</scope>
    <source>
        <strain evidence="1">Sukarami</strain>
    </source>
</reference>
<proteinExistence type="predicted"/>
<organism evidence="1 2">
    <name type="scientific">Drosophila gunungcola</name>
    <name type="common">fruit fly</name>
    <dbReference type="NCBI Taxonomy" id="103775"/>
    <lineage>
        <taxon>Eukaryota</taxon>
        <taxon>Metazoa</taxon>
        <taxon>Ecdysozoa</taxon>
        <taxon>Arthropoda</taxon>
        <taxon>Hexapoda</taxon>
        <taxon>Insecta</taxon>
        <taxon>Pterygota</taxon>
        <taxon>Neoptera</taxon>
        <taxon>Endopterygota</taxon>
        <taxon>Diptera</taxon>
        <taxon>Brachycera</taxon>
        <taxon>Muscomorpha</taxon>
        <taxon>Ephydroidea</taxon>
        <taxon>Drosophilidae</taxon>
        <taxon>Drosophila</taxon>
        <taxon>Sophophora</taxon>
    </lineage>
</organism>
<sequence>MRTTLVSQRATQWDLASGVALISALNRIYH</sequence>
<name>A0A9Q0BKA8_9MUSC</name>
<dbReference type="EMBL" id="JAMKOV010000032">
    <property type="protein sequence ID" value="KAI8035642.1"/>
    <property type="molecule type" value="Genomic_DNA"/>
</dbReference>
<gene>
    <name evidence="1" type="ORF">M5D96_011555</name>
</gene>
<accession>A0A9Q0BKA8</accession>
<keyword evidence="2" id="KW-1185">Reference proteome</keyword>
<comment type="caution">
    <text evidence="1">The sequence shown here is derived from an EMBL/GenBank/DDBJ whole genome shotgun (WGS) entry which is preliminary data.</text>
</comment>
<evidence type="ECO:0000313" key="2">
    <source>
        <dbReference type="Proteomes" id="UP001059596"/>
    </source>
</evidence>
<dbReference type="AlphaFoldDB" id="A0A9Q0BKA8"/>
<protein>
    <submittedName>
        <fullName evidence="1">Uncharacterized protein</fullName>
    </submittedName>
</protein>
<evidence type="ECO:0000313" key="1">
    <source>
        <dbReference type="EMBL" id="KAI8035642.1"/>
    </source>
</evidence>
<dbReference type="Proteomes" id="UP001059596">
    <property type="component" value="Unassembled WGS sequence"/>
</dbReference>